<keyword evidence="3" id="KW-0813">Transport</keyword>
<evidence type="ECO:0000256" key="5">
    <source>
        <dbReference type="ARBA" id="ARBA00022692"/>
    </source>
</evidence>
<proteinExistence type="inferred from homology"/>
<keyword evidence="7 8" id="KW-0472">Membrane</keyword>
<feature type="transmembrane region" description="Helical" evidence="8">
    <location>
        <begin position="199"/>
        <end position="218"/>
    </location>
</feature>
<sequence>MPPLDTAAIVLAGIAFLAAFVNGALGYGFSSLTVPVALVFCANRILNPAVVLVEVATNFYVLFINLNGVAAVWKRVFPIITGLLPGIGIGALVLTTLQPGWIKLGTYALILPLILVQAAGWRRPVRQTWWVGLPFGTALGILYSVTTISGPPLAILFNNQGLVKTEFRAGLALVRVAESSVTAIVYYQLGLFTAESQNILWVFVPCVAIGVPLGAYVIRHLDAETFRRICMSFDAWVVGFGFSRVLIELNLMESPWAYVVLVLTFLIDSYLLYIFFARKAVSTRSQGTLLTPGARSGPDNRIASDMTEPPYDPLARLNTDLGYVVAILAIAMLVFAVLPPSRLP</sequence>
<dbReference type="InterPro" id="IPR002781">
    <property type="entry name" value="TM_pro_TauE-like"/>
</dbReference>
<evidence type="ECO:0000256" key="6">
    <source>
        <dbReference type="ARBA" id="ARBA00022989"/>
    </source>
</evidence>
<organism evidence="9 10">
    <name type="scientific">Bradyrhizobium zhanjiangense</name>
    <dbReference type="NCBI Taxonomy" id="1325107"/>
    <lineage>
        <taxon>Bacteria</taxon>
        <taxon>Pseudomonadati</taxon>
        <taxon>Pseudomonadota</taxon>
        <taxon>Alphaproteobacteria</taxon>
        <taxon>Hyphomicrobiales</taxon>
        <taxon>Nitrobacteraceae</taxon>
        <taxon>Bradyrhizobium</taxon>
    </lineage>
</organism>
<feature type="transmembrane region" description="Helical" evidence="8">
    <location>
        <begin position="45"/>
        <end position="64"/>
    </location>
</feature>
<keyword evidence="10" id="KW-1185">Reference proteome</keyword>
<comment type="caution">
    <text evidence="9">The sequence shown here is derived from an EMBL/GenBank/DDBJ whole genome shotgun (WGS) entry which is preliminary data.</text>
</comment>
<dbReference type="EMBL" id="RDRA01000033">
    <property type="protein sequence ID" value="RXG86765.1"/>
    <property type="molecule type" value="Genomic_DNA"/>
</dbReference>
<comment type="similarity">
    <text evidence="2 8">Belongs to the 4-toluene sulfonate uptake permease (TSUP) (TC 2.A.102) family.</text>
</comment>
<dbReference type="InterPro" id="IPR052017">
    <property type="entry name" value="TSUP"/>
</dbReference>
<feature type="transmembrane region" description="Helical" evidence="8">
    <location>
        <begin position="6"/>
        <end position="25"/>
    </location>
</feature>
<dbReference type="Pfam" id="PF01925">
    <property type="entry name" value="TauE"/>
    <property type="match status" value="1"/>
</dbReference>
<evidence type="ECO:0000256" key="3">
    <source>
        <dbReference type="ARBA" id="ARBA00022448"/>
    </source>
</evidence>
<protein>
    <recommendedName>
        <fullName evidence="8">Probable membrane transporter protein</fullName>
    </recommendedName>
</protein>
<evidence type="ECO:0000256" key="2">
    <source>
        <dbReference type="ARBA" id="ARBA00009142"/>
    </source>
</evidence>
<keyword evidence="4 8" id="KW-1003">Cell membrane</keyword>
<evidence type="ECO:0000256" key="7">
    <source>
        <dbReference type="ARBA" id="ARBA00023136"/>
    </source>
</evidence>
<evidence type="ECO:0000313" key="10">
    <source>
        <dbReference type="Proteomes" id="UP000289946"/>
    </source>
</evidence>
<feature type="transmembrane region" description="Helical" evidence="8">
    <location>
        <begin position="76"/>
        <end position="97"/>
    </location>
</feature>
<feature type="transmembrane region" description="Helical" evidence="8">
    <location>
        <begin position="169"/>
        <end position="187"/>
    </location>
</feature>
<reference evidence="9 10" key="1">
    <citation type="submission" date="2018-10" db="EMBL/GenBank/DDBJ databases">
        <title>Bradyrhizobium sp. nov., isolated from effective nodules of peanut in China.</title>
        <authorList>
            <person name="Li Y."/>
        </authorList>
    </citation>
    <scope>NUCLEOTIDE SEQUENCE [LARGE SCALE GENOMIC DNA]</scope>
    <source>
        <strain evidence="9 10">CCBAU 51781</strain>
    </source>
</reference>
<comment type="subcellular location">
    <subcellularLocation>
        <location evidence="1 8">Cell membrane</location>
        <topology evidence="1 8">Multi-pass membrane protein</topology>
    </subcellularLocation>
</comment>
<dbReference type="Proteomes" id="UP000289946">
    <property type="component" value="Unassembled WGS sequence"/>
</dbReference>
<name>A0ABY0DAX8_9BRAD</name>
<feature type="transmembrane region" description="Helical" evidence="8">
    <location>
        <begin position="321"/>
        <end position="338"/>
    </location>
</feature>
<dbReference type="PANTHER" id="PTHR30269:SF38">
    <property type="entry name" value="SULFITE EXPORTER TAUE_SAFE"/>
    <property type="match status" value="1"/>
</dbReference>
<dbReference type="RefSeq" id="WP_128942689.1">
    <property type="nucleotide sequence ID" value="NZ_RDRA01000033.1"/>
</dbReference>
<feature type="transmembrane region" description="Helical" evidence="8">
    <location>
        <begin position="104"/>
        <end position="121"/>
    </location>
</feature>
<evidence type="ECO:0000256" key="1">
    <source>
        <dbReference type="ARBA" id="ARBA00004651"/>
    </source>
</evidence>
<keyword evidence="5 8" id="KW-0812">Transmembrane</keyword>
<dbReference type="PANTHER" id="PTHR30269">
    <property type="entry name" value="TRANSMEMBRANE PROTEIN YFCA"/>
    <property type="match status" value="1"/>
</dbReference>
<evidence type="ECO:0000313" key="9">
    <source>
        <dbReference type="EMBL" id="RXG86765.1"/>
    </source>
</evidence>
<evidence type="ECO:0000256" key="4">
    <source>
        <dbReference type="ARBA" id="ARBA00022475"/>
    </source>
</evidence>
<feature type="transmembrane region" description="Helical" evidence="8">
    <location>
        <begin position="133"/>
        <end position="157"/>
    </location>
</feature>
<accession>A0ABY0DAX8</accession>
<keyword evidence="6 8" id="KW-1133">Transmembrane helix</keyword>
<feature type="transmembrane region" description="Helical" evidence="8">
    <location>
        <begin position="255"/>
        <end position="276"/>
    </location>
</feature>
<evidence type="ECO:0000256" key="8">
    <source>
        <dbReference type="RuleBase" id="RU363041"/>
    </source>
</evidence>
<gene>
    <name evidence="9" type="ORF">EAS62_36940</name>
</gene>